<keyword evidence="2" id="KW-1185">Reference proteome</keyword>
<sequence length="70" mass="7630">MTASDEPNAFISDSANNATTDGTVAIELMVDLVCQSDSSIIPAQPIVRVMTWQAKVTKEGFWSKPFLLKI</sequence>
<reference evidence="1 2" key="1">
    <citation type="submission" date="2021-06" db="EMBL/GenBank/DDBJ databases">
        <title>Caerostris extrusa draft genome.</title>
        <authorList>
            <person name="Kono N."/>
            <person name="Arakawa K."/>
        </authorList>
    </citation>
    <scope>NUCLEOTIDE SEQUENCE [LARGE SCALE GENOMIC DNA]</scope>
</reference>
<evidence type="ECO:0000313" key="1">
    <source>
        <dbReference type="EMBL" id="GIX72307.1"/>
    </source>
</evidence>
<protein>
    <submittedName>
        <fullName evidence="1">Uncharacterized protein</fullName>
    </submittedName>
</protein>
<dbReference type="Proteomes" id="UP001054945">
    <property type="component" value="Unassembled WGS sequence"/>
</dbReference>
<gene>
    <name evidence="1" type="ORF">CEXT_744551</name>
</gene>
<accession>A0AAV4MIK1</accession>
<organism evidence="1 2">
    <name type="scientific">Caerostris extrusa</name>
    <name type="common">Bark spider</name>
    <name type="synonym">Caerostris bankana</name>
    <dbReference type="NCBI Taxonomy" id="172846"/>
    <lineage>
        <taxon>Eukaryota</taxon>
        <taxon>Metazoa</taxon>
        <taxon>Ecdysozoa</taxon>
        <taxon>Arthropoda</taxon>
        <taxon>Chelicerata</taxon>
        <taxon>Arachnida</taxon>
        <taxon>Araneae</taxon>
        <taxon>Araneomorphae</taxon>
        <taxon>Entelegynae</taxon>
        <taxon>Araneoidea</taxon>
        <taxon>Araneidae</taxon>
        <taxon>Caerostris</taxon>
    </lineage>
</organism>
<name>A0AAV4MIK1_CAEEX</name>
<evidence type="ECO:0000313" key="2">
    <source>
        <dbReference type="Proteomes" id="UP001054945"/>
    </source>
</evidence>
<proteinExistence type="predicted"/>
<dbReference type="EMBL" id="BPLR01002301">
    <property type="protein sequence ID" value="GIX72307.1"/>
    <property type="molecule type" value="Genomic_DNA"/>
</dbReference>
<dbReference type="AlphaFoldDB" id="A0AAV4MIK1"/>
<comment type="caution">
    <text evidence="1">The sequence shown here is derived from an EMBL/GenBank/DDBJ whole genome shotgun (WGS) entry which is preliminary data.</text>
</comment>